<feature type="transmembrane region" description="Helical" evidence="5">
    <location>
        <begin position="178"/>
        <end position="199"/>
    </location>
</feature>
<dbReference type="Pfam" id="PF10332">
    <property type="entry name" value="DUF2418"/>
    <property type="match status" value="1"/>
</dbReference>
<dbReference type="GO" id="GO:0012505">
    <property type="term" value="C:endomembrane system"/>
    <property type="evidence" value="ECO:0007669"/>
    <property type="project" value="UniProtKB-SubCell"/>
</dbReference>
<protein>
    <submittedName>
        <fullName evidence="6">Uncharacterized protein</fullName>
    </submittedName>
</protein>
<dbReference type="InterPro" id="IPR018819">
    <property type="entry name" value="Nur1/Mug154"/>
</dbReference>
<feature type="transmembrane region" description="Helical" evidence="5">
    <location>
        <begin position="78"/>
        <end position="100"/>
    </location>
</feature>
<evidence type="ECO:0000256" key="3">
    <source>
        <dbReference type="ARBA" id="ARBA00022989"/>
    </source>
</evidence>
<dbReference type="GO" id="GO:0043007">
    <property type="term" value="P:maintenance of rDNA"/>
    <property type="evidence" value="ECO:0007669"/>
    <property type="project" value="TreeGrafter"/>
</dbReference>
<gene>
    <name evidence="6" type="ORF">LMH87_006423</name>
</gene>
<dbReference type="RefSeq" id="XP_056059676.1">
    <property type="nucleotide sequence ID" value="XM_056204307.1"/>
</dbReference>
<name>A0A9W8QMP7_AKAMU</name>
<evidence type="ECO:0000256" key="1">
    <source>
        <dbReference type="ARBA" id="ARBA00004127"/>
    </source>
</evidence>
<evidence type="ECO:0000256" key="5">
    <source>
        <dbReference type="SAM" id="Phobius"/>
    </source>
</evidence>
<proteinExistence type="predicted"/>
<feature type="transmembrane region" description="Helical" evidence="5">
    <location>
        <begin position="205"/>
        <end position="225"/>
    </location>
</feature>
<keyword evidence="4 5" id="KW-0472">Membrane</keyword>
<keyword evidence="3 5" id="KW-1133">Transmembrane helix</keyword>
<evidence type="ECO:0000313" key="7">
    <source>
        <dbReference type="Proteomes" id="UP001144673"/>
    </source>
</evidence>
<comment type="caution">
    <text evidence="6">The sequence shown here is derived from an EMBL/GenBank/DDBJ whole genome shotgun (WGS) entry which is preliminary data.</text>
</comment>
<evidence type="ECO:0000256" key="2">
    <source>
        <dbReference type="ARBA" id="ARBA00022692"/>
    </source>
</evidence>
<keyword evidence="2 5" id="KW-0812">Transmembrane</keyword>
<keyword evidence="7" id="KW-1185">Reference proteome</keyword>
<comment type="subcellular location">
    <subcellularLocation>
        <location evidence="1">Endomembrane system</location>
        <topology evidence="1">Multi-pass membrane protein</topology>
    </subcellularLocation>
</comment>
<dbReference type="PANTHER" id="PTHR28293">
    <property type="entry name" value="NUCLEAR RIM PROTEIN 1"/>
    <property type="match status" value="1"/>
</dbReference>
<dbReference type="PANTHER" id="PTHR28293:SF1">
    <property type="entry name" value="NUCLEAR RIM PROTEIN 1"/>
    <property type="match status" value="1"/>
</dbReference>
<organism evidence="6 7">
    <name type="scientific">Akanthomyces muscarius</name>
    <name type="common">Entomopathogenic fungus</name>
    <name type="synonym">Lecanicillium muscarium</name>
    <dbReference type="NCBI Taxonomy" id="2231603"/>
    <lineage>
        <taxon>Eukaryota</taxon>
        <taxon>Fungi</taxon>
        <taxon>Dikarya</taxon>
        <taxon>Ascomycota</taxon>
        <taxon>Pezizomycotina</taxon>
        <taxon>Sordariomycetes</taxon>
        <taxon>Hypocreomycetidae</taxon>
        <taxon>Hypocreales</taxon>
        <taxon>Cordycipitaceae</taxon>
        <taxon>Akanthomyces</taxon>
    </lineage>
</organism>
<dbReference type="GeneID" id="80893582"/>
<dbReference type="Proteomes" id="UP001144673">
    <property type="component" value="Chromosome 1"/>
</dbReference>
<reference evidence="6" key="1">
    <citation type="journal article" date="2023" name="Access Microbiol">
        <title>De-novo genome assembly for Akanthomyces muscarius, a biocontrol agent of insect agricultural pests.</title>
        <authorList>
            <person name="Erdos Z."/>
            <person name="Studholme D.J."/>
            <person name="Raymond B."/>
            <person name="Sharma M."/>
        </authorList>
    </citation>
    <scope>NUCLEOTIDE SEQUENCE</scope>
    <source>
        <strain evidence="6">Ve6</strain>
    </source>
</reference>
<evidence type="ECO:0000313" key="6">
    <source>
        <dbReference type="EMBL" id="KAJ4164761.1"/>
    </source>
</evidence>
<accession>A0A9W8QMP7</accession>
<sequence>MPRLVRRKPLLERLSALLNPMDFLLWLSEELETRDWDSENAGTQLGLALNFVFLLARANSGSAPPADDVFGGEDKSLWLSLMVNSIIWGLGAFAITNGVYTLTRTRKYRMFAANIDVQPGTPSARRVPVQGSPATSSPLRLLANLITPDTAESRAHPDKKRDVWELAVWDPLPISLRLFCLFGPVHVLVYAMFLPLASLDPRPSVTVFNTLVLQIILSAQLLFFFSKFTQQGKDNSIIQKEVMHEYDTKFVHPLMHPIVRDVGVQASIDTGSSTEDIVETGTPTTLIRRSFKTHGNPHIDEEESVPPRPSAIKPNLFTPSGPCLRLAAYPLLPRRTI</sequence>
<dbReference type="KEGG" id="amus:LMH87_006423"/>
<dbReference type="EMBL" id="JAJHUN010000001">
    <property type="protein sequence ID" value="KAJ4164761.1"/>
    <property type="molecule type" value="Genomic_DNA"/>
</dbReference>
<evidence type="ECO:0000256" key="4">
    <source>
        <dbReference type="ARBA" id="ARBA00023136"/>
    </source>
</evidence>
<dbReference type="AlphaFoldDB" id="A0A9W8QMP7"/>
<dbReference type="GO" id="GO:0007096">
    <property type="term" value="P:regulation of exit from mitosis"/>
    <property type="evidence" value="ECO:0007669"/>
    <property type="project" value="TreeGrafter"/>
</dbReference>